<feature type="domain" description="SPOR" evidence="2">
    <location>
        <begin position="69"/>
        <end position="140"/>
    </location>
</feature>
<organism evidence="3 5">
    <name type="scientific">Vibrio hangzhouensis</name>
    <dbReference type="NCBI Taxonomy" id="462991"/>
    <lineage>
        <taxon>Bacteria</taxon>
        <taxon>Pseudomonadati</taxon>
        <taxon>Pseudomonadota</taxon>
        <taxon>Gammaproteobacteria</taxon>
        <taxon>Vibrionales</taxon>
        <taxon>Vibrionaceae</taxon>
        <taxon>Vibrio</taxon>
    </lineage>
</organism>
<dbReference type="Proteomes" id="UP000236721">
    <property type="component" value="Unassembled WGS sequence"/>
</dbReference>
<dbReference type="EMBL" id="FNVG01000017">
    <property type="protein sequence ID" value="SEG52473.1"/>
    <property type="molecule type" value="Genomic_DNA"/>
</dbReference>
<gene>
    <name evidence="3" type="ORF">SAMN04488244_11788</name>
    <name evidence="4" type="ORF">SAMN04488244_12713</name>
</gene>
<feature type="chain" id="PRO_5014270795" evidence="1">
    <location>
        <begin position="31"/>
        <end position="302"/>
    </location>
</feature>
<accession>A0A1H6AUW9</accession>
<evidence type="ECO:0000313" key="3">
    <source>
        <dbReference type="EMBL" id="SEG52473.1"/>
    </source>
</evidence>
<reference evidence="5" key="2">
    <citation type="submission" date="2016-10" db="EMBL/GenBank/DDBJ databases">
        <authorList>
            <person name="Varghese N."/>
            <person name="Submissions S."/>
        </authorList>
    </citation>
    <scope>NUCLEOTIDE SEQUENCE [LARGE SCALE GENOMIC DNA]</scope>
    <source>
        <strain evidence="5">CGMCC 1.7062</strain>
    </source>
</reference>
<dbReference type="InterPro" id="IPR036680">
    <property type="entry name" value="SPOR-like_sf"/>
</dbReference>
<name>A0A1H6AUW9_9VIBR</name>
<evidence type="ECO:0000256" key="1">
    <source>
        <dbReference type="SAM" id="SignalP"/>
    </source>
</evidence>
<reference evidence="3" key="1">
    <citation type="submission" date="2016-10" db="EMBL/GenBank/DDBJ databases">
        <authorList>
            <person name="de Groot N.N."/>
        </authorList>
    </citation>
    <scope>NUCLEOTIDE SEQUENCE [LARGE SCALE GENOMIC DNA]</scope>
    <source>
        <strain evidence="3">CGMCC 1.7062</strain>
    </source>
</reference>
<keyword evidence="5" id="KW-1185">Reference proteome</keyword>
<dbReference type="AlphaFoldDB" id="A0A1H6AUW9"/>
<protein>
    <submittedName>
        <fullName evidence="3">Sporulation related domain-containing protein</fullName>
    </submittedName>
</protein>
<evidence type="ECO:0000313" key="5">
    <source>
        <dbReference type="Proteomes" id="UP000236721"/>
    </source>
</evidence>
<dbReference type="GO" id="GO:0042834">
    <property type="term" value="F:peptidoglycan binding"/>
    <property type="evidence" value="ECO:0007669"/>
    <property type="project" value="InterPro"/>
</dbReference>
<evidence type="ECO:0000313" key="4">
    <source>
        <dbReference type="EMBL" id="SEG65279.1"/>
    </source>
</evidence>
<dbReference type="Pfam" id="PF05036">
    <property type="entry name" value="SPOR"/>
    <property type="match status" value="1"/>
</dbReference>
<dbReference type="InterPro" id="IPR007730">
    <property type="entry name" value="SPOR-like_dom"/>
</dbReference>
<proteinExistence type="predicted"/>
<dbReference type="RefSeq" id="WP_103881433.1">
    <property type="nucleotide sequence ID" value="NZ_FNVG01000017.1"/>
</dbReference>
<sequence length="302" mass="33566">MGSFYRVERFGGWSLVAVVAALLHALPASAENEVLCDASQPSMNELPILDKHCPIGEGVWGKQIPMSPTSLYWIQCGILEKPMPLKQAKKLYSQITTDIWMLPQSRSYRCLIGPYEDATLAQQELTQVKSLSGYHDAFIRHVEPDTSSSAPKAKPAKLSASASVKADALTTPKVMSNQKATTIQPLAQSAPAPITVRLTTQVKGKRYIIPYIANNDHQFYMEHDKAWNRLNYRTAIKVCSDMDMHLASNDEWQTLVASGKMQTERWPLQMPYWGDGQKGLFTNGKVSPLKGNTLLNVVCVGR</sequence>
<feature type="signal peptide" evidence="1">
    <location>
        <begin position="1"/>
        <end position="30"/>
    </location>
</feature>
<keyword evidence="1" id="KW-0732">Signal</keyword>
<dbReference type="EMBL" id="FNVG01000027">
    <property type="protein sequence ID" value="SEG65279.1"/>
    <property type="molecule type" value="Genomic_DNA"/>
</dbReference>
<dbReference type="SUPFAM" id="SSF110997">
    <property type="entry name" value="Sporulation related repeat"/>
    <property type="match status" value="1"/>
</dbReference>
<dbReference type="OrthoDB" id="5811976at2"/>
<evidence type="ECO:0000259" key="2">
    <source>
        <dbReference type="Pfam" id="PF05036"/>
    </source>
</evidence>